<dbReference type="SUPFAM" id="SSF48024">
    <property type="entry name" value="N-terminal domain of DnaB helicase"/>
    <property type="match status" value="1"/>
</dbReference>
<name>A0ABT6MHK1_9NOCA</name>
<dbReference type="InterPro" id="IPR007693">
    <property type="entry name" value="DNA_helicase_DnaB-like_N"/>
</dbReference>
<keyword evidence="5" id="KW-1185">Reference proteome</keyword>
<evidence type="ECO:0000313" key="4">
    <source>
        <dbReference type="EMBL" id="MDH6283281.1"/>
    </source>
</evidence>
<keyword evidence="4" id="KW-0067">ATP-binding</keyword>
<dbReference type="RefSeq" id="WP_280762555.1">
    <property type="nucleotide sequence ID" value="NZ_JARXVC010000013.1"/>
</dbReference>
<proteinExistence type="predicted"/>
<evidence type="ECO:0000256" key="2">
    <source>
        <dbReference type="ARBA" id="ARBA00023125"/>
    </source>
</evidence>
<dbReference type="InterPro" id="IPR016136">
    <property type="entry name" value="DNA_helicase_N/primase_C"/>
</dbReference>
<protein>
    <submittedName>
        <fullName evidence="4">Replicative DNA helicase</fullName>
    </submittedName>
</protein>
<keyword evidence="4" id="KW-0347">Helicase</keyword>
<dbReference type="Proteomes" id="UP001160334">
    <property type="component" value="Unassembled WGS sequence"/>
</dbReference>
<feature type="domain" description="DNA helicase DnaB-like N-terminal" evidence="3">
    <location>
        <begin position="22"/>
        <end position="94"/>
    </location>
</feature>
<accession>A0ABT6MHK1</accession>
<dbReference type="EMBL" id="JARXVC010000013">
    <property type="protein sequence ID" value="MDH6283281.1"/>
    <property type="molecule type" value="Genomic_DNA"/>
</dbReference>
<dbReference type="Pfam" id="PF00772">
    <property type="entry name" value="DnaB"/>
    <property type="match status" value="1"/>
</dbReference>
<keyword evidence="2" id="KW-0238">DNA-binding</keyword>
<sequence length="167" mass="17870">MVLNHPIRPIGPEPTLDALLPGSMMWASPEDARAAAELADVDDFQNPAARTVFPVLVSLLDAGRPHDPTAVADELARRGLLTEPVKRFLLDATTAGAQANSLAPRSYATAIAAKAYRERFESIGKALVEAAETFPEVDLLPLLRKAGTDAVRHAKRLATLRGEEIAA</sequence>
<dbReference type="Gene3D" id="1.10.860.10">
    <property type="entry name" value="DNAb Helicase, Chain A"/>
    <property type="match status" value="1"/>
</dbReference>
<evidence type="ECO:0000256" key="1">
    <source>
        <dbReference type="ARBA" id="ARBA00022705"/>
    </source>
</evidence>
<keyword evidence="1" id="KW-0235">DNA replication</keyword>
<keyword evidence="4" id="KW-0378">Hydrolase</keyword>
<keyword evidence="4" id="KW-0547">Nucleotide-binding</keyword>
<dbReference type="GO" id="GO:0004386">
    <property type="term" value="F:helicase activity"/>
    <property type="evidence" value="ECO:0007669"/>
    <property type="project" value="UniProtKB-KW"/>
</dbReference>
<organism evidence="4 5">
    <name type="scientific">Prescottella agglutinans</name>
    <dbReference type="NCBI Taxonomy" id="1644129"/>
    <lineage>
        <taxon>Bacteria</taxon>
        <taxon>Bacillati</taxon>
        <taxon>Actinomycetota</taxon>
        <taxon>Actinomycetes</taxon>
        <taxon>Mycobacteriales</taxon>
        <taxon>Nocardiaceae</taxon>
        <taxon>Prescottella</taxon>
    </lineage>
</organism>
<gene>
    <name evidence="4" type="ORF">M2280_004524</name>
</gene>
<reference evidence="4 5" key="1">
    <citation type="submission" date="2023-04" db="EMBL/GenBank/DDBJ databases">
        <title>Forest soil microbial communities from Buena Vista Peninsula, Colon Province, Panama.</title>
        <authorList>
            <person name="Bouskill N."/>
        </authorList>
    </citation>
    <scope>NUCLEOTIDE SEQUENCE [LARGE SCALE GENOMIC DNA]</scope>
    <source>
        <strain evidence="4 5">CFH S0262</strain>
    </source>
</reference>
<comment type="caution">
    <text evidence="4">The sequence shown here is derived from an EMBL/GenBank/DDBJ whole genome shotgun (WGS) entry which is preliminary data.</text>
</comment>
<dbReference type="InterPro" id="IPR036185">
    <property type="entry name" value="DNA_heli_DnaB-like_N_sf"/>
</dbReference>
<evidence type="ECO:0000259" key="3">
    <source>
        <dbReference type="Pfam" id="PF00772"/>
    </source>
</evidence>
<evidence type="ECO:0000313" key="5">
    <source>
        <dbReference type="Proteomes" id="UP001160334"/>
    </source>
</evidence>